<dbReference type="Proteomes" id="UP001321450">
    <property type="component" value="Chromosome"/>
</dbReference>
<feature type="transmembrane region" description="Helical" evidence="1">
    <location>
        <begin position="7"/>
        <end position="27"/>
    </location>
</feature>
<gene>
    <name evidence="2" type="ORF">MIN45_P0015</name>
</gene>
<dbReference type="RefSeq" id="WP_286292589.1">
    <property type="nucleotide sequence ID" value="NZ_AP024718.1"/>
</dbReference>
<reference evidence="3" key="1">
    <citation type="journal article" date="2024" name="Int. J. Syst. Evol. Microbiol.">
        <title>Methylomarinovum tepidoasis sp. nov., a moderately thermophilic methanotroph of the family Methylothermaceae isolated from a deep-sea hydrothermal field.</title>
        <authorList>
            <person name="Hirayama H."/>
            <person name="Takaki Y."/>
            <person name="Abe M."/>
            <person name="Miyazaki M."/>
            <person name="Uematsu K."/>
            <person name="Matsui Y."/>
            <person name="Takai K."/>
        </authorList>
    </citation>
    <scope>NUCLEOTIDE SEQUENCE [LARGE SCALE GENOMIC DNA]</scope>
    <source>
        <strain evidence="3">IN45</strain>
    </source>
</reference>
<name>A0AAU9CMY7_9GAMM</name>
<evidence type="ECO:0000256" key="1">
    <source>
        <dbReference type="SAM" id="Phobius"/>
    </source>
</evidence>
<evidence type="ECO:0000313" key="2">
    <source>
        <dbReference type="EMBL" id="BCX87648.1"/>
    </source>
</evidence>
<protein>
    <submittedName>
        <fullName evidence="2">Uncharacterized protein</fullName>
    </submittedName>
</protein>
<sequence>MNALIKWLAACLTLPPLVVFGGAWFLLEEEPLVPVSALRSDARRDPYRHRLDVAVGEWSQRTGLPVAARIDGLPPFWHLVATLKTPLPRPYLNLDLRLERQRSRLHVTEARVGGLSLPAALVEALLPLGETPASAPPPASSNPLSLMAADTHLLQKYYDRLWHWDRHWQKHGASLLTPLQLLFAHARRYTTTATAAAEHRALLQILAVYTNQYDPARLFALKPRGKLHYPRLALQGRHDLAQHFVTSAAVSASGGAGLARYLGLYKELTDFDTGSGFSFSDLAADMAGTRFGRLAVTNPGYLQRQLLRLDSERGLLPSLKGLPDHLSRTDFQRRFGHTGSPAYRHLLATIERRIGALPLYRRAPP</sequence>
<keyword evidence="3" id="KW-1185">Reference proteome</keyword>
<dbReference type="EMBL" id="AP024718">
    <property type="protein sequence ID" value="BCX87648.1"/>
    <property type="molecule type" value="Genomic_DNA"/>
</dbReference>
<dbReference type="KEGG" id="meiy:MIN45_P0015"/>
<dbReference type="AlphaFoldDB" id="A0AAU9CMY7"/>
<keyword evidence="1" id="KW-1133">Transmembrane helix</keyword>
<proteinExistence type="predicted"/>
<keyword evidence="1" id="KW-0472">Membrane</keyword>
<accession>A0AAU9CMY7</accession>
<organism evidence="2 3">
    <name type="scientific">Methylomarinovum tepidoasis</name>
    <dbReference type="NCBI Taxonomy" id="2840183"/>
    <lineage>
        <taxon>Bacteria</taxon>
        <taxon>Pseudomonadati</taxon>
        <taxon>Pseudomonadota</taxon>
        <taxon>Gammaproteobacteria</taxon>
        <taxon>Methylococcales</taxon>
        <taxon>Methylothermaceae</taxon>
        <taxon>Methylomarinovum</taxon>
    </lineage>
</organism>
<evidence type="ECO:0000313" key="3">
    <source>
        <dbReference type="Proteomes" id="UP001321450"/>
    </source>
</evidence>
<keyword evidence="1" id="KW-0812">Transmembrane</keyword>